<dbReference type="CDD" id="cd01347">
    <property type="entry name" value="ligand_gated_channel"/>
    <property type="match status" value="1"/>
</dbReference>
<reference evidence="14" key="1">
    <citation type="journal article" date="2014" name="Int. J. Syst. Evol. Microbiol.">
        <title>Complete genome sequence of Corynebacterium casei LMG S-19264T (=DSM 44701T), isolated from a smear-ripened cheese.</title>
        <authorList>
            <consortium name="US DOE Joint Genome Institute (JGI-PGF)"/>
            <person name="Walter F."/>
            <person name="Albersmeier A."/>
            <person name="Kalinowski J."/>
            <person name="Ruckert C."/>
        </authorList>
    </citation>
    <scope>NUCLEOTIDE SEQUENCE</scope>
    <source>
        <strain evidence="14">VKM B-1606</strain>
    </source>
</reference>
<dbReference type="Pfam" id="PF00593">
    <property type="entry name" value="TonB_dep_Rec_b-barrel"/>
    <property type="match status" value="1"/>
</dbReference>
<dbReference type="SUPFAM" id="SSF56935">
    <property type="entry name" value="Porins"/>
    <property type="match status" value="1"/>
</dbReference>
<evidence type="ECO:0000256" key="10">
    <source>
        <dbReference type="PROSITE-ProRule" id="PRU01360"/>
    </source>
</evidence>
<comment type="caution">
    <text evidence="14">The sequence shown here is derived from an EMBL/GenBank/DDBJ whole genome shotgun (WGS) entry which is preliminary data.</text>
</comment>
<dbReference type="PANTHER" id="PTHR32552">
    <property type="entry name" value="FERRICHROME IRON RECEPTOR-RELATED"/>
    <property type="match status" value="1"/>
</dbReference>
<feature type="domain" description="TonB-dependent receptor-like beta-barrel" evidence="12">
    <location>
        <begin position="279"/>
        <end position="707"/>
    </location>
</feature>
<evidence type="ECO:0000313" key="16">
    <source>
        <dbReference type="Proteomes" id="UP000758856"/>
    </source>
</evidence>
<dbReference type="PANTHER" id="PTHR32552:SF84">
    <property type="entry name" value="TONB-DEPENDENT RECEPTOR-RELATED"/>
    <property type="match status" value="1"/>
</dbReference>
<dbReference type="EMBL" id="BSFF01000001">
    <property type="protein sequence ID" value="GLK54090.1"/>
    <property type="molecule type" value="Genomic_DNA"/>
</dbReference>
<sequence>MSVHLIANCRSAYGVSASNPARAFALAGASSLALLAGYPAAAEDVSVELSEITVTGEGDGYQPGPNLTKRSTAGSRLNVTPLETPASVDVISGEVARDRGQNSLQEAVTQNSAGLSFIGTPGNGGATFAARGFSGNGSVTILYDGTRLYPGNGTVTFPFDTWTADRIEVLRGPASVLYGEGAIGGAINVVPKKPLTDERRNEARIIVGTDQTAGLALGTAGPINEKFSYSLDVAGNRSDGWVDRGNSKNVAISGSLRWAPVDGLAFTFTHDSGFNRPMKYFGTPLRGAGIVEGDWVGKNYNVRDGEIRFEDNITQLKAEWTPTDGVAVKSIFYRITADREYRNAERYRWIPGAGRIDRSSYVAITHEHEQVGNRTDATFDYTLFGLRNQTVVGFDVNHFKFSRLNNAPYNGSSQVDPINVDPGEYFSPDAFSREYRATTKQYSLFADNRLELTDQISVVGGLRYDHPEVEYRGSRPVNDAVPYSKGVFDSVSWRAGVVYEPVKNLAFYAQYSEATDPVNAIISLAPANQRFKLARGKQVEVGIKQQFWEGRAEWTLAAYHIKKTDLLAPDPNDSTITQQVGAQSSRGIEASIGLELGHGWRIDANAAILDARYDDFGEAVEDPATGKSKTVSRKGNTPSAVPERLANLYATWNFAPNWRASGGLQYVGRTFTSASNDFKRPDFTLFNAGLQWKPVDYATLDFRVKNLTDKRYAYAGGDAQWYFGAPRTAELALHLRW</sequence>
<dbReference type="RefSeq" id="WP_204949458.1">
    <property type="nucleotide sequence ID" value="NZ_BSFF01000001.1"/>
</dbReference>
<keyword evidence="8 14" id="KW-0675">Receptor</keyword>
<dbReference type="GO" id="GO:0015891">
    <property type="term" value="P:siderophore transport"/>
    <property type="evidence" value="ECO:0007669"/>
    <property type="project" value="InterPro"/>
</dbReference>
<dbReference type="InterPro" id="IPR036942">
    <property type="entry name" value="Beta-barrel_TonB_sf"/>
</dbReference>
<dbReference type="InterPro" id="IPR012910">
    <property type="entry name" value="Plug_dom"/>
</dbReference>
<evidence type="ECO:0000313" key="17">
    <source>
        <dbReference type="Proteomes" id="UP001143400"/>
    </source>
</evidence>
<organism evidence="14 17">
    <name type="scientific">Methylopila capsulata</name>
    <dbReference type="NCBI Taxonomy" id="61654"/>
    <lineage>
        <taxon>Bacteria</taxon>
        <taxon>Pseudomonadati</taxon>
        <taxon>Pseudomonadota</taxon>
        <taxon>Alphaproteobacteria</taxon>
        <taxon>Hyphomicrobiales</taxon>
        <taxon>Methylopilaceae</taxon>
        <taxon>Methylopila</taxon>
    </lineage>
</organism>
<keyword evidence="16" id="KW-1185">Reference proteome</keyword>
<reference evidence="15 16" key="2">
    <citation type="submission" date="2021-01" db="EMBL/GenBank/DDBJ databases">
        <title>Genomic Encyclopedia of Type Strains, Phase IV (KMG-IV): sequencing the most valuable type-strain genomes for metagenomic binning, comparative biology and taxonomic classification.</title>
        <authorList>
            <person name="Goeker M."/>
        </authorList>
    </citation>
    <scope>NUCLEOTIDE SEQUENCE [LARGE SCALE GENOMIC DNA]</scope>
    <source>
        <strain evidence="15 16">DSM 6130</strain>
    </source>
</reference>
<dbReference type="InterPro" id="IPR010105">
    <property type="entry name" value="TonB_sidphr_rcpt"/>
</dbReference>
<dbReference type="Proteomes" id="UP000758856">
    <property type="component" value="Unassembled WGS sequence"/>
</dbReference>
<protein>
    <submittedName>
        <fullName evidence="15">Iron complex outermembrane receptor protein</fullName>
    </submittedName>
    <submittedName>
        <fullName evidence="14">TonB-dependent receptor</fullName>
    </submittedName>
</protein>
<keyword evidence="4 10" id="KW-1134">Transmembrane beta strand</keyword>
<evidence type="ECO:0000256" key="1">
    <source>
        <dbReference type="ARBA" id="ARBA00004571"/>
    </source>
</evidence>
<evidence type="ECO:0000259" key="13">
    <source>
        <dbReference type="Pfam" id="PF07715"/>
    </source>
</evidence>
<dbReference type="Pfam" id="PF07715">
    <property type="entry name" value="Plug"/>
    <property type="match status" value="1"/>
</dbReference>
<proteinExistence type="inferred from homology"/>
<evidence type="ECO:0000259" key="12">
    <source>
        <dbReference type="Pfam" id="PF00593"/>
    </source>
</evidence>
<evidence type="ECO:0000313" key="14">
    <source>
        <dbReference type="EMBL" id="GLK54090.1"/>
    </source>
</evidence>
<evidence type="ECO:0000256" key="9">
    <source>
        <dbReference type="ARBA" id="ARBA00023237"/>
    </source>
</evidence>
<keyword evidence="5 10" id="KW-0812">Transmembrane</keyword>
<evidence type="ECO:0000256" key="6">
    <source>
        <dbReference type="ARBA" id="ARBA00023077"/>
    </source>
</evidence>
<gene>
    <name evidence="14" type="ORF">GCM10008170_01090</name>
    <name evidence="15" type="ORF">JOD31_001257</name>
</gene>
<name>A0A9W6IRW1_9HYPH</name>
<accession>A0A9W6IRW1</accession>
<evidence type="ECO:0000256" key="3">
    <source>
        <dbReference type="ARBA" id="ARBA00022448"/>
    </source>
</evidence>
<evidence type="ECO:0000256" key="5">
    <source>
        <dbReference type="ARBA" id="ARBA00022692"/>
    </source>
</evidence>
<keyword evidence="9 10" id="KW-0998">Cell outer membrane</keyword>
<keyword evidence="3 10" id="KW-0813">Transport</keyword>
<keyword evidence="7 10" id="KW-0472">Membrane</keyword>
<dbReference type="Gene3D" id="2.40.170.20">
    <property type="entry name" value="TonB-dependent receptor, beta-barrel domain"/>
    <property type="match status" value="1"/>
</dbReference>
<dbReference type="NCBIfam" id="TIGR01783">
    <property type="entry name" value="TonB-siderophor"/>
    <property type="match status" value="1"/>
</dbReference>
<keyword evidence="6 11" id="KW-0798">TonB box</keyword>
<evidence type="ECO:0000256" key="7">
    <source>
        <dbReference type="ARBA" id="ARBA00023136"/>
    </source>
</evidence>
<dbReference type="PROSITE" id="PS52016">
    <property type="entry name" value="TONB_DEPENDENT_REC_3"/>
    <property type="match status" value="1"/>
</dbReference>
<dbReference type="GO" id="GO:0015344">
    <property type="term" value="F:siderophore uptake transmembrane transporter activity"/>
    <property type="evidence" value="ECO:0007669"/>
    <property type="project" value="TreeGrafter"/>
</dbReference>
<evidence type="ECO:0000256" key="4">
    <source>
        <dbReference type="ARBA" id="ARBA00022452"/>
    </source>
</evidence>
<evidence type="ECO:0000313" key="15">
    <source>
        <dbReference type="EMBL" id="MBM7851032.1"/>
    </source>
</evidence>
<evidence type="ECO:0000256" key="2">
    <source>
        <dbReference type="ARBA" id="ARBA00009810"/>
    </source>
</evidence>
<dbReference type="InterPro" id="IPR039426">
    <property type="entry name" value="TonB-dep_rcpt-like"/>
</dbReference>
<dbReference type="InterPro" id="IPR000531">
    <property type="entry name" value="Beta-barrel_TonB"/>
</dbReference>
<dbReference type="GO" id="GO:0009279">
    <property type="term" value="C:cell outer membrane"/>
    <property type="evidence" value="ECO:0007669"/>
    <property type="project" value="UniProtKB-SubCell"/>
</dbReference>
<comment type="similarity">
    <text evidence="2 10 11">Belongs to the TonB-dependent receptor family.</text>
</comment>
<dbReference type="Proteomes" id="UP001143400">
    <property type="component" value="Unassembled WGS sequence"/>
</dbReference>
<dbReference type="AlphaFoldDB" id="A0A9W6IRW1"/>
<dbReference type="InterPro" id="IPR037066">
    <property type="entry name" value="Plug_dom_sf"/>
</dbReference>
<dbReference type="GO" id="GO:0038023">
    <property type="term" value="F:signaling receptor activity"/>
    <property type="evidence" value="ECO:0007669"/>
    <property type="project" value="InterPro"/>
</dbReference>
<evidence type="ECO:0000256" key="8">
    <source>
        <dbReference type="ARBA" id="ARBA00023170"/>
    </source>
</evidence>
<evidence type="ECO:0000256" key="11">
    <source>
        <dbReference type="RuleBase" id="RU003357"/>
    </source>
</evidence>
<reference evidence="14" key="3">
    <citation type="submission" date="2023-01" db="EMBL/GenBank/DDBJ databases">
        <authorList>
            <person name="Sun Q."/>
            <person name="Evtushenko L."/>
        </authorList>
    </citation>
    <scope>NUCLEOTIDE SEQUENCE</scope>
    <source>
        <strain evidence="14">VKM B-1606</strain>
    </source>
</reference>
<dbReference type="EMBL" id="JAFBCY010000002">
    <property type="protein sequence ID" value="MBM7851032.1"/>
    <property type="molecule type" value="Genomic_DNA"/>
</dbReference>
<feature type="domain" description="TonB-dependent receptor plug" evidence="13">
    <location>
        <begin position="82"/>
        <end position="186"/>
    </location>
</feature>
<comment type="subcellular location">
    <subcellularLocation>
        <location evidence="1 10">Cell outer membrane</location>
        <topology evidence="1 10">Multi-pass membrane protein</topology>
    </subcellularLocation>
</comment>
<dbReference type="Gene3D" id="2.170.130.10">
    <property type="entry name" value="TonB-dependent receptor, plug domain"/>
    <property type="match status" value="1"/>
</dbReference>